<dbReference type="GO" id="GO:0004519">
    <property type="term" value="F:endonuclease activity"/>
    <property type="evidence" value="ECO:0007669"/>
    <property type="project" value="UniProtKB-KW"/>
</dbReference>
<dbReference type="PROSITE" id="PS50830">
    <property type="entry name" value="TNASE_3"/>
    <property type="match status" value="1"/>
</dbReference>
<dbReference type="EMBL" id="JAUSUL010000002">
    <property type="protein sequence ID" value="MDQ0316381.1"/>
    <property type="molecule type" value="Genomic_DNA"/>
</dbReference>
<feature type="region of interest" description="Disordered" evidence="1">
    <location>
        <begin position="146"/>
        <end position="166"/>
    </location>
</feature>
<gene>
    <name evidence="4" type="ORF">J2S73_002838</name>
</gene>
<protein>
    <submittedName>
        <fullName evidence="4">Endonuclease YncB(Thermonuclease family)</fullName>
    </submittedName>
</protein>
<organism evidence="4 5">
    <name type="scientific">Amorphus orientalis</name>
    <dbReference type="NCBI Taxonomy" id="649198"/>
    <lineage>
        <taxon>Bacteria</taxon>
        <taxon>Pseudomonadati</taxon>
        <taxon>Pseudomonadota</taxon>
        <taxon>Alphaproteobacteria</taxon>
        <taxon>Hyphomicrobiales</taxon>
        <taxon>Amorphaceae</taxon>
        <taxon>Amorphus</taxon>
    </lineage>
</organism>
<dbReference type="RefSeq" id="WP_306886202.1">
    <property type="nucleotide sequence ID" value="NZ_JAUSUL010000002.1"/>
</dbReference>
<evidence type="ECO:0000313" key="5">
    <source>
        <dbReference type="Proteomes" id="UP001229244"/>
    </source>
</evidence>
<evidence type="ECO:0000256" key="1">
    <source>
        <dbReference type="SAM" id="MobiDB-lite"/>
    </source>
</evidence>
<dbReference type="Gene3D" id="2.40.50.90">
    <property type="match status" value="1"/>
</dbReference>
<accession>A0AAE3VQM3</accession>
<comment type="caution">
    <text evidence="4">The sequence shown here is derived from an EMBL/GenBank/DDBJ whole genome shotgun (WGS) entry which is preliminary data.</text>
</comment>
<dbReference type="SUPFAM" id="SSF50199">
    <property type="entry name" value="Staphylococcal nuclease"/>
    <property type="match status" value="1"/>
</dbReference>
<dbReference type="InterPro" id="IPR035437">
    <property type="entry name" value="SNase_OB-fold_sf"/>
</dbReference>
<evidence type="ECO:0000313" key="4">
    <source>
        <dbReference type="EMBL" id="MDQ0316381.1"/>
    </source>
</evidence>
<keyword evidence="4" id="KW-0378">Hydrolase</keyword>
<dbReference type="Proteomes" id="UP001229244">
    <property type="component" value="Unassembled WGS sequence"/>
</dbReference>
<evidence type="ECO:0000259" key="3">
    <source>
        <dbReference type="PROSITE" id="PS50830"/>
    </source>
</evidence>
<keyword evidence="2" id="KW-0732">Signal</keyword>
<evidence type="ECO:0000256" key="2">
    <source>
        <dbReference type="SAM" id="SignalP"/>
    </source>
</evidence>
<proteinExistence type="predicted"/>
<dbReference type="Pfam" id="PF00565">
    <property type="entry name" value="SNase"/>
    <property type="match status" value="1"/>
</dbReference>
<dbReference type="AlphaFoldDB" id="A0AAE3VQM3"/>
<reference evidence="4" key="1">
    <citation type="submission" date="2023-07" db="EMBL/GenBank/DDBJ databases">
        <title>Genomic Encyclopedia of Type Strains, Phase IV (KMG-IV): sequencing the most valuable type-strain genomes for metagenomic binning, comparative biology and taxonomic classification.</title>
        <authorList>
            <person name="Goeker M."/>
        </authorList>
    </citation>
    <scope>NUCLEOTIDE SEQUENCE</scope>
    <source>
        <strain evidence="4">DSM 21202</strain>
    </source>
</reference>
<keyword evidence="4" id="KW-0255">Endonuclease</keyword>
<keyword evidence="5" id="KW-1185">Reference proteome</keyword>
<sequence>MKTAIVAGAVLLTATGALADHATVIDGDTIRIHGETYDLYGIDAPEQGRTCKTPKGGTWPCGEAATLTLQSIVAGLEVACEELDIEADARAPEKVAKCKAAGQDISQDMVRSGFAWADLRYSDAYVKDEWIARLRRKGIWRVPTLPPWDDGSYRREHQASSGPDDP</sequence>
<keyword evidence="4" id="KW-0540">Nuclease</keyword>
<dbReference type="InterPro" id="IPR016071">
    <property type="entry name" value="Staphylococal_nuclease_OB-fold"/>
</dbReference>
<dbReference type="SMART" id="SM00318">
    <property type="entry name" value="SNc"/>
    <property type="match status" value="1"/>
</dbReference>
<name>A0AAE3VQM3_9HYPH</name>
<feature type="chain" id="PRO_5041968329" evidence="2">
    <location>
        <begin position="20"/>
        <end position="166"/>
    </location>
</feature>
<feature type="signal peptide" evidence="2">
    <location>
        <begin position="1"/>
        <end position="19"/>
    </location>
</feature>
<feature type="domain" description="TNase-like" evidence="3">
    <location>
        <begin position="24"/>
        <end position="142"/>
    </location>
</feature>